<accession>A0A8J7CYR1</accession>
<proteinExistence type="predicted"/>
<evidence type="ECO:0000313" key="8">
    <source>
        <dbReference type="Proteomes" id="UP000609121"/>
    </source>
</evidence>
<keyword evidence="8" id="KW-1185">Reference proteome</keyword>
<evidence type="ECO:0000256" key="4">
    <source>
        <dbReference type="ARBA" id="ARBA00023136"/>
    </source>
</evidence>
<feature type="transmembrane region" description="Helical" evidence="6">
    <location>
        <begin position="197"/>
        <end position="217"/>
    </location>
</feature>
<dbReference type="AlphaFoldDB" id="A0A8J7CYR1"/>
<keyword evidence="4 6" id="KW-0472">Membrane</keyword>
<name>A0A8J7CYR1_9RHOB</name>
<dbReference type="Pfam" id="PF03006">
    <property type="entry name" value="HlyIII"/>
    <property type="match status" value="1"/>
</dbReference>
<evidence type="ECO:0000313" key="7">
    <source>
        <dbReference type="EMBL" id="MBE3639882.1"/>
    </source>
</evidence>
<keyword evidence="2 6" id="KW-0812">Transmembrane</keyword>
<feature type="transmembrane region" description="Helical" evidence="6">
    <location>
        <begin position="50"/>
        <end position="71"/>
    </location>
</feature>
<keyword evidence="5" id="KW-0479">Metal-binding</keyword>
<dbReference type="EMBL" id="JACVXA010000062">
    <property type="protein sequence ID" value="MBE3639882.1"/>
    <property type="molecule type" value="Genomic_DNA"/>
</dbReference>
<protein>
    <submittedName>
        <fullName evidence="7">Hemolysin III family protein</fullName>
    </submittedName>
</protein>
<dbReference type="GO" id="GO:0016020">
    <property type="term" value="C:membrane"/>
    <property type="evidence" value="ECO:0007669"/>
    <property type="project" value="UniProtKB-SubCell"/>
</dbReference>
<keyword evidence="3 6" id="KW-1133">Transmembrane helix</keyword>
<dbReference type="Proteomes" id="UP000609121">
    <property type="component" value="Unassembled WGS sequence"/>
</dbReference>
<reference evidence="7" key="1">
    <citation type="submission" date="2020-09" db="EMBL/GenBank/DDBJ databases">
        <title>A novel bacterium of genus Mangrovicoccus, isolated from South China Sea.</title>
        <authorList>
            <person name="Huang H."/>
            <person name="Mo K."/>
            <person name="Hu Y."/>
        </authorList>
    </citation>
    <scope>NUCLEOTIDE SEQUENCE</scope>
    <source>
        <strain evidence="7">HB182678</strain>
    </source>
</reference>
<gene>
    <name evidence="7" type="ORF">ICN82_16895</name>
</gene>
<feature type="binding site" evidence="5">
    <location>
        <position position="196"/>
    </location>
    <ligand>
        <name>Zn(2+)</name>
        <dbReference type="ChEBI" id="CHEBI:29105"/>
    </ligand>
</feature>
<comment type="caution">
    <text evidence="7">The sequence shown here is derived from an EMBL/GenBank/DDBJ whole genome shotgun (WGS) entry which is preliminary data.</text>
</comment>
<feature type="transmembrane region" description="Helical" evidence="6">
    <location>
        <begin position="110"/>
        <end position="130"/>
    </location>
</feature>
<dbReference type="RefSeq" id="WP_193185069.1">
    <property type="nucleotide sequence ID" value="NZ_JACVXA010000062.1"/>
</dbReference>
<sequence length="221" mass="23059">MRLSVPLPAGPSRAERISDGVVHVVGLALALVSVPLLIAMTAIHRAEPAALLAASVYGATLILMLSCSALYNMTDSLRWRGLLRRLDHSAIYVKIAGTYTPFTLLSGVPATGLLAGLWGSALAGALLKMIAPGRFRWLALALYLGMGWAALFAGGAMLEALPARVTALMVAGGIVYTAGVAFYLLERLAFHTAIWHLFVLAGSALFFAAVAHVLAGLPGPA</sequence>
<dbReference type="InterPro" id="IPR004254">
    <property type="entry name" value="AdipoR/HlyIII-related"/>
</dbReference>
<feature type="transmembrane region" description="Helical" evidence="6">
    <location>
        <begin position="137"/>
        <end position="158"/>
    </location>
</feature>
<comment type="subcellular location">
    <subcellularLocation>
        <location evidence="1">Membrane</location>
        <topology evidence="1">Multi-pass membrane protein</topology>
    </subcellularLocation>
</comment>
<evidence type="ECO:0000256" key="6">
    <source>
        <dbReference type="SAM" id="Phobius"/>
    </source>
</evidence>
<feature type="transmembrane region" description="Helical" evidence="6">
    <location>
        <begin position="20"/>
        <end position="43"/>
    </location>
</feature>
<dbReference type="GO" id="GO:0046872">
    <property type="term" value="F:metal ion binding"/>
    <property type="evidence" value="ECO:0007669"/>
    <property type="project" value="UniProtKB-KW"/>
</dbReference>
<evidence type="ECO:0000256" key="2">
    <source>
        <dbReference type="ARBA" id="ARBA00022692"/>
    </source>
</evidence>
<keyword evidence="5" id="KW-0862">Zinc</keyword>
<feature type="transmembrane region" description="Helical" evidence="6">
    <location>
        <begin position="164"/>
        <end position="185"/>
    </location>
</feature>
<evidence type="ECO:0000256" key="1">
    <source>
        <dbReference type="ARBA" id="ARBA00004141"/>
    </source>
</evidence>
<evidence type="ECO:0000256" key="3">
    <source>
        <dbReference type="ARBA" id="ARBA00022989"/>
    </source>
</evidence>
<evidence type="ECO:0000256" key="5">
    <source>
        <dbReference type="PIRSR" id="PIRSR604254-1"/>
    </source>
</evidence>
<organism evidence="7 8">
    <name type="scientific">Mangrovicoccus algicola</name>
    <dbReference type="NCBI Taxonomy" id="2771008"/>
    <lineage>
        <taxon>Bacteria</taxon>
        <taxon>Pseudomonadati</taxon>
        <taxon>Pseudomonadota</taxon>
        <taxon>Alphaproteobacteria</taxon>
        <taxon>Rhodobacterales</taxon>
        <taxon>Paracoccaceae</taxon>
        <taxon>Mangrovicoccus</taxon>
    </lineage>
</organism>
<dbReference type="PANTHER" id="PTHR20855">
    <property type="entry name" value="ADIPOR/PROGESTIN RECEPTOR-RELATED"/>
    <property type="match status" value="1"/>
</dbReference>
<dbReference type="PANTHER" id="PTHR20855:SF3">
    <property type="entry name" value="LD03007P"/>
    <property type="match status" value="1"/>
</dbReference>